<organism evidence="2 3">
    <name type="scientific">Aphis craccivora</name>
    <name type="common">Cowpea aphid</name>
    <dbReference type="NCBI Taxonomy" id="307492"/>
    <lineage>
        <taxon>Eukaryota</taxon>
        <taxon>Metazoa</taxon>
        <taxon>Ecdysozoa</taxon>
        <taxon>Arthropoda</taxon>
        <taxon>Hexapoda</taxon>
        <taxon>Insecta</taxon>
        <taxon>Pterygota</taxon>
        <taxon>Neoptera</taxon>
        <taxon>Paraneoptera</taxon>
        <taxon>Hemiptera</taxon>
        <taxon>Sternorrhyncha</taxon>
        <taxon>Aphidomorpha</taxon>
        <taxon>Aphidoidea</taxon>
        <taxon>Aphididae</taxon>
        <taxon>Aphidini</taxon>
        <taxon>Aphis</taxon>
        <taxon>Aphis</taxon>
    </lineage>
</organism>
<keyword evidence="1" id="KW-1133">Transmembrane helix</keyword>
<comment type="caution">
    <text evidence="2">The sequence shown here is derived from an EMBL/GenBank/DDBJ whole genome shotgun (WGS) entry which is preliminary data.</text>
</comment>
<protein>
    <submittedName>
        <fullName evidence="2">Uncharacterized protein</fullName>
    </submittedName>
</protein>
<name>A0A6G0YF71_APHCR</name>
<evidence type="ECO:0000256" key="1">
    <source>
        <dbReference type="SAM" id="Phobius"/>
    </source>
</evidence>
<accession>A0A6G0YF71</accession>
<sequence>MTSYKIIYLHFIEKIIFLNIFLYTETLTIYYVLMIEELNCMNLKVITYINHIIHLIDECIDFTMMCVCVYLYVYTITCQNNASISNFRSGFRWQNEYPWCIIEVKIKNFTTDFKKIEKNRNFYAKPLTFSSNLYIDD</sequence>
<evidence type="ECO:0000313" key="2">
    <source>
        <dbReference type="EMBL" id="KAF0754502.1"/>
    </source>
</evidence>
<proteinExistence type="predicted"/>
<feature type="transmembrane region" description="Helical" evidence="1">
    <location>
        <begin position="12"/>
        <end position="33"/>
    </location>
</feature>
<gene>
    <name evidence="2" type="ORF">FWK35_00011000</name>
</gene>
<evidence type="ECO:0000313" key="3">
    <source>
        <dbReference type="Proteomes" id="UP000478052"/>
    </source>
</evidence>
<dbReference type="AlphaFoldDB" id="A0A6G0YF71"/>
<keyword evidence="1" id="KW-0472">Membrane</keyword>
<dbReference type="EMBL" id="VUJU01004394">
    <property type="protein sequence ID" value="KAF0754502.1"/>
    <property type="molecule type" value="Genomic_DNA"/>
</dbReference>
<dbReference type="Proteomes" id="UP000478052">
    <property type="component" value="Unassembled WGS sequence"/>
</dbReference>
<keyword evidence="3" id="KW-1185">Reference proteome</keyword>
<reference evidence="2 3" key="1">
    <citation type="submission" date="2019-08" db="EMBL/GenBank/DDBJ databases">
        <title>Whole genome of Aphis craccivora.</title>
        <authorList>
            <person name="Voronova N.V."/>
            <person name="Shulinski R.S."/>
            <person name="Bandarenka Y.V."/>
            <person name="Zhorov D.G."/>
            <person name="Warner D."/>
        </authorList>
    </citation>
    <scope>NUCLEOTIDE SEQUENCE [LARGE SCALE GENOMIC DNA]</scope>
    <source>
        <strain evidence="2">180601</strain>
        <tissue evidence="2">Whole Body</tissue>
    </source>
</reference>
<keyword evidence="1" id="KW-0812">Transmembrane</keyword>